<dbReference type="RefSeq" id="WP_135641909.1">
    <property type="nucleotide sequence ID" value="NZ_RQGH01000023.1"/>
</dbReference>
<dbReference type="Pfam" id="PF26314">
    <property type="entry name" value="MptA_B_family"/>
    <property type="match status" value="1"/>
</dbReference>
<dbReference type="AlphaFoldDB" id="A0A4Z1A0G1"/>
<evidence type="ECO:0000256" key="1">
    <source>
        <dbReference type="SAM" id="Phobius"/>
    </source>
</evidence>
<keyword evidence="1" id="KW-0472">Membrane</keyword>
<evidence type="ECO:0008006" key="4">
    <source>
        <dbReference type="Google" id="ProtNLM"/>
    </source>
</evidence>
<feature type="transmembrane region" description="Helical" evidence="1">
    <location>
        <begin position="147"/>
        <end position="167"/>
    </location>
</feature>
<sequence length="418" mass="49601">MFLLVLYPFLLFFVVHGMDRNDLPSIIVSTFSLSSYFFFLHKKVSIFQNNFPFFFMYGVALRCVVLGVTPHLSDDIYRYLFDAKLLVSGFDPYEFTPSDWIKQNPTLLGRFEFFLSRMNSPDYVSVYPLLLLFFYICGSFINEFISVTFLANQILFLFIDVLNLLLIRRFYPKEPLTFYWIYFANPLVIIEGISQMHPEILFIPWLLLLIRLKENRMIGMVFLILTQLKLNTILFLFSFFRKSKQILVLTGFVFLSLFLWKATVFGNWLAQGNRGIGLFLHSFRFAGILEPFFYFTLRGFGLAYLSGIFSLISFLLLALVFSFHSKFQNQTKEIRLFLIYTMFLLFSPVVHPWYWIPFVFLGMICRIPILWQSFVCSLGFFSYAIYVSESYFYLYWMYSLLGLFFYAKKDTYHLRKAT</sequence>
<feature type="transmembrane region" description="Helical" evidence="1">
    <location>
        <begin position="217"/>
        <end position="239"/>
    </location>
</feature>
<feature type="transmembrane region" description="Helical" evidence="1">
    <location>
        <begin position="392"/>
        <end position="407"/>
    </location>
</feature>
<protein>
    <recommendedName>
        <fullName evidence="4">DUF2029 domain-containing protein</fullName>
    </recommendedName>
</protein>
<gene>
    <name evidence="2" type="ORF">EHQ62_08610</name>
</gene>
<feature type="transmembrane region" description="Helical" evidence="1">
    <location>
        <begin position="246"/>
        <end position="270"/>
    </location>
</feature>
<keyword evidence="1" id="KW-1133">Transmembrane helix</keyword>
<evidence type="ECO:0000313" key="2">
    <source>
        <dbReference type="EMBL" id="TGL67455.1"/>
    </source>
</evidence>
<proteinExistence type="predicted"/>
<name>A0A4Z1A0G1_9LEPT</name>
<feature type="transmembrane region" description="Helical" evidence="1">
    <location>
        <begin position="123"/>
        <end position="141"/>
    </location>
</feature>
<dbReference type="EMBL" id="RQGH01000023">
    <property type="protein sequence ID" value="TGL67455.1"/>
    <property type="molecule type" value="Genomic_DNA"/>
</dbReference>
<feature type="transmembrane region" description="Helical" evidence="1">
    <location>
        <begin position="302"/>
        <end position="324"/>
    </location>
</feature>
<comment type="caution">
    <text evidence="2">The sequence shown here is derived from an EMBL/GenBank/DDBJ whole genome shotgun (WGS) entry which is preliminary data.</text>
</comment>
<organism evidence="2 3">
    <name type="scientific">Leptospira jelokensis</name>
    <dbReference type="NCBI Taxonomy" id="2484931"/>
    <lineage>
        <taxon>Bacteria</taxon>
        <taxon>Pseudomonadati</taxon>
        <taxon>Spirochaetota</taxon>
        <taxon>Spirochaetia</taxon>
        <taxon>Leptospirales</taxon>
        <taxon>Leptospiraceae</taxon>
        <taxon>Leptospira</taxon>
    </lineage>
</organism>
<dbReference type="Proteomes" id="UP000297567">
    <property type="component" value="Unassembled WGS sequence"/>
</dbReference>
<accession>A0A4Z1A0G1</accession>
<keyword evidence="3" id="KW-1185">Reference proteome</keyword>
<feature type="transmembrane region" description="Helical" evidence="1">
    <location>
        <begin position="336"/>
        <end position="356"/>
    </location>
</feature>
<feature type="transmembrane region" description="Helical" evidence="1">
    <location>
        <begin position="51"/>
        <end position="69"/>
    </location>
</feature>
<keyword evidence="1" id="KW-0812">Transmembrane</keyword>
<reference evidence="2" key="1">
    <citation type="journal article" date="2019" name="PLoS Negl. Trop. Dis.">
        <title>Revisiting the worldwide diversity of Leptospira species in the environment.</title>
        <authorList>
            <person name="Vincent A.T."/>
            <person name="Schiettekatte O."/>
            <person name="Bourhy P."/>
            <person name="Veyrier F.J."/>
            <person name="Picardeau M."/>
        </authorList>
    </citation>
    <scope>NUCLEOTIDE SEQUENCE [LARGE SCALE GENOMIC DNA]</scope>
    <source>
        <strain evidence="2">201702451</strain>
    </source>
</reference>
<evidence type="ECO:0000313" key="3">
    <source>
        <dbReference type="Proteomes" id="UP000297567"/>
    </source>
</evidence>